<evidence type="ECO:0000256" key="4">
    <source>
        <dbReference type="PROSITE-ProRule" id="PRU00207"/>
    </source>
</evidence>
<dbReference type="RefSeq" id="XP_020657330.2">
    <property type="nucleotide sequence ID" value="XM_020801671.2"/>
</dbReference>
<dbReference type="Gene3D" id="6.10.250.1730">
    <property type="match status" value="1"/>
</dbReference>
<dbReference type="InterPro" id="IPR013083">
    <property type="entry name" value="Znf_RING/FYVE/PHD"/>
</dbReference>
<feature type="compositionally biased region" description="Basic and acidic residues" evidence="5">
    <location>
        <begin position="211"/>
        <end position="220"/>
    </location>
</feature>
<dbReference type="CTD" id="54739"/>
<sequence length="333" mass="36748">MKVEDGAPLKLEMEAAAADSAALRVCGNCKRDVAAANFSLHEAHCQRFLAICPECKEPVALKDMKAHHGEAHQQVRCRLCHQAMQQYLLQHHEAEECPERPVQCRFCDLELPFQRLQPHLEACGSRTTSCWDCGKYVMYRTLEEHNATFHASHGPKATGGASPSLSAEPKDNICELCKGRFSDEQYLRHLNECAPLPQLLGLLSPGSPTEQDSKAEEKAVRPKSQGRGSPSLLGKPSLKPPKGKRLHSRLAFTALDPQVLEESGNREDPAYDQLAACNECNILLPSPTLEKHERKCQQRKAASGQALRRSPRLSGRGESAGQRSPSKEAHGQL</sequence>
<dbReference type="GeneID" id="110083308"/>
<dbReference type="PANTHER" id="PTHR16295">
    <property type="entry name" value="TRAF-TYPE ZINC FINGER PROTEIN-RELATED"/>
    <property type="match status" value="1"/>
</dbReference>
<dbReference type="InterPro" id="IPR049439">
    <property type="entry name" value="TRAFD1-XIAF1_Znf"/>
</dbReference>
<dbReference type="PROSITE" id="PS50145">
    <property type="entry name" value="ZF_TRAF"/>
    <property type="match status" value="1"/>
</dbReference>
<keyword evidence="2 4" id="KW-0863">Zinc-finger</keyword>
<dbReference type="GO" id="GO:0008270">
    <property type="term" value="F:zinc ion binding"/>
    <property type="evidence" value="ECO:0007669"/>
    <property type="project" value="UniProtKB-KW"/>
</dbReference>
<dbReference type="RefSeq" id="XP_072834501.1">
    <property type="nucleotide sequence ID" value="XM_072978400.1"/>
</dbReference>
<dbReference type="InterPro" id="IPR001293">
    <property type="entry name" value="Znf_TRAF"/>
</dbReference>
<keyword evidence="1 4" id="KW-0479">Metal-binding</keyword>
<evidence type="ECO:0000313" key="9">
    <source>
        <dbReference type="RefSeq" id="XP_072834501.1"/>
    </source>
</evidence>
<dbReference type="InterPro" id="IPR041386">
    <property type="entry name" value="XAF1_C"/>
</dbReference>
<evidence type="ECO:0000256" key="2">
    <source>
        <dbReference type="ARBA" id="ARBA00022771"/>
    </source>
</evidence>
<name>A0A6J0UDR9_9SAUR</name>
<feature type="region of interest" description="Disordered" evidence="5">
    <location>
        <begin position="202"/>
        <end position="245"/>
    </location>
</feature>
<feature type="region of interest" description="Disordered" evidence="5">
    <location>
        <begin position="290"/>
        <end position="333"/>
    </location>
</feature>
<evidence type="ECO:0000256" key="3">
    <source>
        <dbReference type="ARBA" id="ARBA00022833"/>
    </source>
</evidence>
<dbReference type="PANTHER" id="PTHR16295:SF17">
    <property type="entry name" value="XIAP-ASSOCIATED FACTOR 1"/>
    <property type="match status" value="1"/>
</dbReference>
<feature type="compositionally biased region" description="Low complexity" evidence="5">
    <location>
        <begin position="226"/>
        <end position="237"/>
    </location>
</feature>
<evidence type="ECO:0000313" key="8">
    <source>
        <dbReference type="RefSeq" id="XP_020657330.2"/>
    </source>
</evidence>
<gene>
    <name evidence="8 9" type="primary">XAF1</name>
</gene>
<evidence type="ECO:0000256" key="1">
    <source>
        <dbReference type="ARBA" id="ARBA00022723"/>
    </source>
</evidence>
<evidence type="ECO:0000259" key="6">
    <source>
        <dbReference type="PROSITE" id="PS50145"/>
    </source>
</evidence>
<accession>A0A6J0UDR9</accession>
<reference evidence="8 9" key="1">
    <citation type="submission" date="2025-05" db="UniProtKB">
        <authorList>
            <consortium name="RefSeq"/>
        </authorList>
    </citation>
    <scope>IDENTIFICATION</scope>
</reference>
<dbReference type="AlphaFoldDB" id="A0A6J0UDR9"/>
<organism evidence="7 8">
    <name type="scientific">Pogona vitticeps</name>
    <name type="common">central bearded dragon</name>
    <dbReference type="NCBI Taxonomy" id="103695"/>
    <lineage>
        <taxon>Eukaryota</taxon>
        <taxon>Metazoa</taxon>
        <taxon>Chordata</taxon>
        <taxon>Craniata</taxon>
        <taxon>Vertebrata</taxon>
        <taxon>Euteleostomi</taxon>
        <taxon>Lepidosauria</taxon>
        <taxon>Squamata</taxon>
        <taxon>Bifurcata</taxon>
        <taxon>Unidentata</taxon>
        <taxon>Episquamata</taxon>
        <taxon>Toxicofera</taxon>
        <taxon>Iguania</taxon>
        <taxon>Acrodonta</taxon>
        <taxon>Agamidae</taxon>
        <taxon>Amphibolurinae</taxon>
        <taxon>Pogona</taxon>
    </lineage>
</organism>
<protein>
    <submittedName>
        <fullName evidence="8 9">XIAP-associated factor 1 isoform X1</fullName>
    </submittedName>
</protein>
<keyword evidence="3 4" id="KW-0862">Zinc</keyword>
<feature type="zinc finger region" description="TRAF-type" evidence="4">
    <location>
        <begin position="41"/>
        <end position="117"/>
    </location>
</feature>
<dbReference type="InterPro" id="IPR031220">
    <property type="entry name" value="XAF1_C_sf"/>
</dbReference>
<dbReference type="Pfam" id="PF18608">
    <property type="entry name" value="XAF1_C"/>
    <property type="match status" value="1"/>
</dbReference>
<dbReference type="GO" id="GO:0006915">
    <property type="term" value="P:apoptotic process"/>
    <property type="evidence" value="ECO:0007669"/>
    <property type="project" value="InterPro"/>
</dbReference>
<dbReference type="Pfam" id="PF21366">
    <property type="entry name" value="TRAFD1-XIAF1_ZnF"/>
    <property type="match status" value="1"/>
</dbReference>
<dbReference type="InterPro" id="IPR051986">
    <property type="entry name" value="Innate_Immune_Apopt_Reg"/>
</dbReference>
<dbReference type="GO" id="GO:0005739">
    <property type="term" value="C:mitochondrion"/>
    <property type="evidence" value="ECO:0007669"/>
    <property type="project" value="TreeGrafter"/>
</dbReference>
<dbReference type="Proteomes" id="UP001652642">
    <property type="component" value="Chromosome 7"/>
</dbReference>
<proteinExistence type="predicted"/>
<dbReference type="Gene3D" id="3.30.40.10">
    <property type="entry name" value="Zinc/RING finger domain, C3HC4 (zinc finger)"/>
    <property type="match status" value="2"/>
</dbReference>
<evidence type="ECO:0000313" key="7">
    <source>
        <dbReference type="Proteomes" id="UP001652642"/>
    </source>
</evidence>
<evidence type="ECO:0000256" key="5">
    <source>
        <dbReference type="SAM" id="MobiDB-lite"/>
    </source>
</evidence>
<feature type="domain" description="TRAF-type" evidence="6">
    <location>
        <begin position="41"/>
        <end position="117"/>
    </location>
</feature>
<keyword evidence="7" id="KW-1185">Reference proteome</keyword>